<dbReference type="PANTHER" id="PTHR12346">
    <property type="entry name" value="SIN3B-RELATED"/>
    <property type="match status" value="1"/>
</dbReference>
<name>A0A5N5TM67_9CRUS</name>
<feature type="domain" description="Sin3 C-terminal" evidence="2">
    <location>
        <begin position="136"/>
        <end position="202"/>
    </location>
</feature>
<dbReference type="Pfam" id="PF16879">
    <property type="entry name" value="Sin3a_C"/>
    <property type="match status" value="2"/>
</dbReference>
<keyword evidence="1" id="KW-0678">Repressor</keyword>
<protein>
    <recommendedName>
        <fullName evidence="2">Sin3 C-terminal domain-containing protein</fullName>
    </recommendedName>
</protein>
<dbReference type="InterPro" id="IPR039774">
    <property type="entry name" value="Sin3-like"/>
</dbReference>
<gene>
    <name evidence="3" type="ORF">Anas_01099</name>
</gene>
<evidence type="ECO:0000259" key="2">
    <source>
        <dbReference type="Pfam" id="PF16879"/>
    </source>
</evidence>
<sequence>MTVIFKACRDDEYRLFFGNNNWYLFFRLHHLLCQRLSEMYGHATRIAAEELKEKKERRDSTAIALRLKPKNEIAVEDYYPALLDMIQNMLDGNMESTTFEDTLREMFGIQAFVAFTLDKDWYNVKDRLCYLRHYTVVNGAVRQLQHIVCDDMPSQCTSLFISEAKKGGSGGPIASAHRRLHHEHMYQKKVEKLLQDENCFKLFSSFR</sequence>
<proteinExistence type="predicted"/>
<organism evidence="3 4">
    <name type="scientific">Armadillidium nasatum</name>
    <dbReference type="NCBI Taxonomy" id="96803"/>
    <lineage>
        <taxon>Eukaryota</taxon>
        <taxon>Metazoa</taxon>
        <taxon>Ecdysozoa</taxon>
        <taxon>Arthropoda</taxon>
        <taxon>Crustacea</taxon>
        <taxon>Multicrustacea</taxon>
        <taxon>Malacostraca</taxon>
        <taxon>Eumalacostraca</taxon>
        <taxon>Peracarida</taxon>
        <taxon>Isopoda</taxon>
        <taxon>Oniscidea</taxon>
        <taxon>Crinocheta</taxon>
        <taxon>Armadillidiidae</taxon>
        <taxon>Armadillidium</taxon>
    </lineage>
</organism>
<evidence type="ECO:0000313" key="4">
    <source>
        <dbReference type="Proteomes" id="UP000326759"/>
    </source>
</evidence>
<dbReference type="GO" id="GO:0000122">
    <property type="term" value="P:negative regulation of transcription by RNA polymerase II"/>
    <property type="evidence" value="ECO:0007669"/>
    <property type="project" value="TreeGrafter"/>
</dbReference>
<dbReference type="EMBL" id="SEYY01000443">
    <property type="protein sequence ID" value="KAB7507232.1"/>
    <property type="molecule type" value="Genomic_DNA"/>
</dbReference>
<dbReference type="GO" id="GO:0003714">
    <property type="term" value="F:transcription corepressor activity"/>
    <property type="evidence" value="ECO:0007669"/>
    <property type="project" value="InterPro"/>
</dbReference>
<comment type="caution">
    <text evidence="3">The sequence shown here is derived from an EMBL/GenBank/DDBJ whole genome shotgun (WGS) entry which is preliminary data.</text>
</comment>
<feature type="domain" description="Sin3 C-terminal" evidence="2">
    <location>
        <begin position="16"/>
        <end position="119"/>
    </location>
</feature>
<dbReference type="InterPro" id="IPR031693">
    <property type="entry name" value="Sin3_C"/>
</dbReference>
<accession>A0A5N5TM67</accession>
<keyword evidence="4" id="KW-1185">Reference proteome</keyword>
<dbReference type="Proteomes" id="UP000326759">
    <property type="component" value="Unassembled WGS sequence"/>
</dbReference>
<dbReference type="OrthoDB" id="10265969at2759"/>
<evidence type="ECO:0000256" key="1">
    <source>
        <dbReference type="ARBA" id="ARBA00022491"/>
    </source>
</evidence>
<evidence type="ECO:0000313" key="3">
    <source>
        <dbReference type="EMBL" id="KAB7507232.1"/>
    </source>
</evidence>
<dbReference type="PANTHER" id="PTHR12346:SF0">
    <property type="entry name" value="SIN3A, ISOFORM G"/>
    <property type="match status" value="1"/>
</dbReference>
<dbReference type="GO" id="GO:0070822">
    <property type="term" value="C:Sin3-type complex"/>
    <property type="evidence" value="ECO:0007669"/>
    <property type="project" value="TreeGrafter"/>
</dbReference>
<reference evidence="3 4" key="1">
    <citation type="journal article" date="2019" name="PLoS Biol.">
        <title>Sex chromosomes control vertical transmission of feminizing Wolbachia symbionts in an isopod.</title>
        <authorList>
            <person name="Becking T."/>
            <person name="Chebbi M.A."/>
            <person name="Giraud I."/>
            <person name="Moumen B."/>
            <person name="Laverre T."/>
            <person name="Caubet Y."/>
            <person name="Peccoud J."/>
            <person name="Gilbert C."/>
            <person name="Cordaux R."/>
        </authorList>
    </citation>
    <scope>NUCLEOTIDE SEQUENCE [LARGE SCALE GENOMIC DNA]</scope>
    <source>
        <strain evidence="3">ANa2</strain>
        <tissue evidence="3">Whole body excluding digestive tract and cuticle</tissue>
    </source>
</reference>
<dbReference type="AlphaFoldDB" id="A0A5N5TM67"/>